<organism evidence="3 4">
    <name type="scientific">Flaviramulus multivorans</name>
    <dbReference type="NCBI Taxonomy" id="1304750"/>
    <lineage>
        <taxon>Bacteria</taxon>
        <taxon>Pseudomonadati</taxon>
        <taxon>Bacteroidota</taxon>
        <taxon>Flavobacteriia</taxon>
        <taxon>Flavobacteriales</taxon>
        <taxon>Flavobacteriaceae</taxon>
        <taxon>Flaviramulus</taxon>
    </lineage>
</organism>
<name>A0ABS9IH35_9FLAO</name>
<dbReference type="GO" id="GO:0016746">
    <property type="term" value="F:acyltransferase activity"/>
    <property type="evidence" value="ECO:0007669"/>
    <property type="project" value="UniProtKB-KW"/>
</dbReference>
<feature type="transmembrane region" description="Helical" evidence="1">
    <location>
        <begin position="192"/>
        <end position="208"/>
    </location>
</feature>
<dbReference type="PANTHER" id="PTHR23028:SF53">
    <property type="entry name" value="ACYL_TRANSF_3 DOMAIN-CONTAINING PROTEIN"/>
    <property type="match status" value="1"/>
</dbReference>
<dbReference type="Proteomes" id="UP001200022">
    <property type="component" value="Unassembled WGS sequence"/>
</dbReference>
<feature type="transmembrane region" description="Helical" evidence="1">
    <location>
        <begin position="330"/>
        <end position="355"/>
    </location>
</feature>
<feature type="transmembrane region" description="Helical" evidence="1">
    <location>
        <begin position="27"/>
        <end position="48"/>
    </location>
</feature>
<dbReference type="Pfam" id="PF01757">
    <property type="entry name" value="Acyl_transf_3"/>
    <property type="match status" value="1"/>
</dbReference>
<keyword evidence="3" id="KW-0808">Transferase</keyword>
<feature type="transmembrane region" description="Helical" evidence="1">
    <location>
        <begin position="108"/>
        <end position="129"/>
    </location>
</feature>
<comment type="caution">
    <text evidence="3">The sequence shown here is derived from an EMBL/GenBank/DDBJ whole genome shotgun (WGS) entry which is preliminary data.</text>
</comment>
<evidence type="ECO:0000256" key="1">
    <source>
        <dbReference type="SAM" id="Phobius"/>
    </source>
</evidence>
<feature type="transmembrane region" description="Helical" evidence="1">
    <location>
        <begin position="170"/>
        <end position="187"/>
    </location>
</feature>
<protein>
    <submittedName>
        <fullName evidence="3">Acyltransferase</fullName>
    </submittedName>
</protein>
<dbReference type="RefSeq" id="WP_237230724.1">
    <property type="nucleotide sequence ID" value="NZ_JAKKDV010000002.1"/>
</dbReference>
<accession>A0ABS9IH35</accession>
<evidence type="ECO:0000313" key="4">
    <source>
        <dbReference type="Proteomes" id="UP001200022"/>
    </source>
</evidence>
<gene>
    <name evidence="3" type="ORF">L3X39_05265</name>
</gene>
<keyword evidence="4" id="KW-1185">Reference proteome</keyword>
<dbReference type="InterPro" id="IPR002656">
    <property type="entry name" value="Acyl_transf_3_dom"/>
</dbReference>
<keyword evidence="3" id="KW-0012">Acyltransferase</keyword>
<proteinExistence type="predicted"/>
<reference evidence="3 4" key="1">
    <citation type="submission" date="2022-01" db="EMBL/GenBank/DDBJ databases">
        <title>Draft genome sequence of Sabulilitoribacter multivorans KCTC 32326.</title>
        <authorList>
            <person name="Oh J.-S."/>
        </authorList>
    </citation>
    <scope>NUCLEOTIDE SEQUENCE [LARGE SCALE GENOMIC DNA]</scope>
    <source>
        <strain evidence="3 4">M-M16</strain>
    </source>
</reference>
<evidence type="ECO:0000313" key="3">
    <source>
        <dbReference type="EMBL" id="MCF7560039.1"/>
    </source>
</evidence>
<dbReference type="PANTHER" id="PTHR23028">
    <property type="entry name" value="ACETYLTRANSFERASE"/>
    <property type="match status" value="1"/>
</dbReference>
<keyword evidence="1" id="KW-0812">Transmembrane</keyword>
<sequence>MRILTQNIYNLFKRETSQKYIPELDGLRFLAILWVVLLHIQVLYQIQINPTISDHGFEKLLWYIINNGHMGVPLFFAISGFILGLPFAKHHLVGVKKVSLRKYFWKRITRLEPPYIIALSSIFLIKVVLNKSVFLELLPNLGASLLYLHNFIYHSASKITPIAWSLEIEIQFYVVAPIIALIYRLGLKRRRFIFLLAIFIIPFLRNFIDISFFSFFRYVHYFLVGMLLCDLYVTKSQISINKGLALVLGLILLFSLLLSDSYGFWAKVIYPFLIFMFYYIVLNTQFWQNVFRIKWISIIGGMCYSIYLLHYVLISVIIKRTSLFSFSTDYTINILVQILILLPIILIVCSIYYLLIEKPCMNINWPKNFKKYILKHIYILLRPNKVK</sequence>
<feature type="transmembrane region" description="Helical" evidence="1">
    <location>
        <begin position="293"/>
        <end position="318"/>
    </location>
</feature>
<feature type="domain" description="Acyltransferase 3" evidence="2">
    <location>
        <begin position="22"/>
        <end position="352"/>
    </location>
</feature>
<dbReference type="EMBL" id="JAKKDV010000002">
    <property type="protein sequence ID" value="MCF7560039.1"/>
    <property type="molecule type" value="Genomic_DNA"/>
</dbReference>
<keyword evidence="1" id="KW-1133">Transmembrane helix</keyword>
<feature type="transmembrane region" description="Helical" evidence="1">
    <location>
        <begin position="60"/>
        <end position="87"/>
    </location>
</feature>
<evidence type="ECO:0000259" key="2">
    <source>
        <dbReference type="Pfam" id="PF01757"/>
    </source>
</evidence>
<dbReference type="InterPro" id="IPR050879">
    <property type="entry name" value="Acyltransferase_3"/>
</dbReference>
<feature type="transmembrane region" description="Helical" evidence="1">
    <location>
        <begin position="264"/>
        <end position="281"/>
    </location>
</feature>
<keyword evidence="1" id="KW-0472">Membrane</keyword>